<dbReference type="Gene3D" id="3.65.10.10">
    <property type="entry name" value="Enolpyruvate transferase domain"/>
    <property type="match status" value="1"/>
</dbReference>
<comment type="catalytic activity">
    <reaction evidence="15">
        <text>phosphoenolpyruvate + UDP-N-acetyl-alpha-D-glucosamine = UDP-N-acetyl-3-O-(1-carboxyvinyl)-alpha-D-glucosamine + phosphate</text>
        <dbReference type="Rhea" id="RHEA:18681"/>
        <dbReference type="ChEBI" id="CHEBI:43474"/>
        <dbReference type="ChEBI" id="CHEBI:57705"/>
        <dbReference type="ChEBI" id="CHEBI:58702"/>
        <dbReference type="ChEBI" id="CHEBI:68483"/>
        <dbReference type="EC" id="2.5.1.7"/>
    </reaction>
</comment>
<keyword evidence="3" id="KW-0963">Cytoplasm</keyword>
<dbReference type="GO" id="GO:0051301">
    <property type="term" value="P:cell division"/>
    <property type="evidence" value="ECO:0007669"/>
    <property type="project" value="UniProtKB-KW"/>
</dbReference>
<feature type="domain" description="Enolpyruvate transferase" evidence="16">
    <location>
        <begin position="7"/>
        <end position="164"/>
    </location>
</feature>
<name>X0ZU75_9ZZZZ</name>
<evidence type="ECO:0000256" key="2">
    <source>
        <dbReference type="ARBA" id="ARBA00004752"/>
    </source>
</evidence>
<keyword evidence="8" id="KW-0131">Cell cycle</keyword>
<dbReference type="Pfam" id="PF00275">
    <property type="entry name" value="EPSP_synthase"/>
    <property type="match status" value="1"/>
</dbReference>
<protein>
    <recommendedName>
        <fullName evidence="12">UDP-N-acetylglucosamine 1-carboxyvinyltransferase</fullName>
        <ecNumber evidence="11">2.5.1.7</ecNumber>
    </recommendedName>
    <alternativeName>
        <fullName evidence="13">Enoylpyruvate transferase</fullName>
    </alternativeName>
    <alternativeName>
        <fullName evidence="14">UDP-N-acetylglucosamine enolpyruvyl transferase</fullName>
    </alternativeName>
</protein>
<dbReference type="InterPro" id="IPR001986">
    <property type="entry name" value="Enolpyruvate_Tfrase_dom"/>
</dbReference>
<reference evidence="17" key="1">
    <citation type="journal article" date="2014" name="Front. Microbiol.">
        <title>High frequency of phylogenetically diverse reductive dehalogenase-homologous genes in deep subseafloor sedimentary metagenomes.</title>
        <authorList>
            <person name="Kawai M."/>
            <person name="Futagami T."/>
            <person name="Toyoda A."/>
            <person name="Takaki Y."/>
            <person name="Nishi S."/>
            <person name="Hori S."/>
            <person name="Arai W."/>
            <person name="Tsubouchi T."/>
            <person name="Morono Y."/>
            <person name="Uchiyama I."/>
            <person name="Ito T."/>
            <person name="Fujiyama A."/>
            <person name="Inagaki F."/>
            <person name="Takami H."/>
        </authorList>
    </citation>
    <scope>NUCLEOTIDE SEQUENCE</scope>
    <source>
        <strain evidence="17">Expedition CK06-06</strain>
    </source>
</reference>
<dbReference type="InterPro" id="IPR013792">
    <property type="entry name" value="RNA3'P_cycl/enolpyr_Trfase_a/b"/>
</dbReference>
<evidence type="ECO:0000256" key="6">
    <source>
        <dbReference type="ARBA" id="ARBA00022960"/>
    </source>
</evidence>
<evidence type="ECO:0000256" key="7">
    <source>
        <dbReference type="ARBA" id="ARBA00022984"/>
    </source>
</evidence>
<evidence type="ECO:0000313" key="17">
    <source>
        <dbReference type="EMBL" id="GAG73360.1"/>
    </source>
</evidence>
<keyword evidence="6" id="KW-0133">Cell shape</keyword>
<dbReference type="AlphaFoldDB" id="X0ZU75"/>
<dbReference type="SUPFAM" id="SSF55205">
    <property type="entry name" value="EPT/RTPC-like"/>
    <property type="match status" value="1"/>
</dbReference>
<evidence type="ECO:0000256" key="10">
    <source>
        <dbReference type="ARBA" id="ARBA00038367"/>
    </source>
</evidence>
<evidence type="ECO:0000259" key="16">
    <source>
        <dbReference type="Pfam" id="PF00275"/>
    </source>
</evidence>
<dbReference type="PANTHER" id="PTHR43783">
    <property type="entry name" value="UDP-N-ACETYLGLUCOSAMINE 1-CARBOXYVINYLTRANSFERASE"/>
    <property type="match status" value="1"/>
</dbReference>
<sequence length="187" mass="20194">MEKYVIEGNKKLKGRVRLSGAKNSALKIMAAAILGNSPSVIEDIPRIKDVEVMMEVLKTLGVKAEFIDKNIVKIDPSSISNYNTPYELIRKMRASITILGPLIAKMGKARVALPGGCNIGTRPIDLHLKGLSKLGVKISQESGCIEATTPNGLVGNYISMDFPIFAINGPNIVIEALIFLINSYGVL</sequence>
<dbReference type="InterPro" id="IPR050068">
    <property type="entry name" value="MurA_subfamily"/>
</dbReference>
<dbReference type="PANTHER" id="PTHR43783:SF1">
    <property type="entry name" value="UDP-N-ACETYLGLUCOSAMINE 1-CARBOXYVINYLTRANSFERASE"/>
    <property type="match status" value="1"/>
</dbReference>
<evidence type="ECO:0000256" key="5">
    <source>
        <dbReference type="ARBA" id="ARBA00022679"/>
    </source>
</evidence>
<comment type="caution">
    <text evidence="17">The sequence shown here is derived from an EMBL/GenBank/DDBJ whole genome shotgun (WGS) entry which is preliminary data.</text>
</comment>
<evidence type="ECO:0000256" key="9">
    <source>
        <dbReference type="ARBA" id="ARBA00023316"/>
    </source>
</evidence>
<dbReference type="GO" id="GO:0008360">
    <property type="term" value="P:regulation of cell shape"/>
    <property type="evidence" value="ECO:0007669"/>
    <property type="project" value="UniProtKB-KW"/>
</dbReference>
<dbReference type="EMBL" id="BART01003272">
    <property type="protein sequence ID" value="GAG73360.1"/>
    <property type="molecule type" value="Genomic_DNA"/>
</dbReference>
<keyword evidence="4" id="KW-0132">Cell division</keyword>
<evidence type="ECO:0000256" key="3">
    <source>
        <dbReference type="ARBA" id="ARBA00022490"/>
    </source>
</evidence>
<evidence type="ECO:0000256" key="13">
    <source>
        <dbReference type="ARBA" id="ARBA00042443"/>
    </source>
</evidence>
<proteinExistence type="inferred from homology"/>
<accession>X0ZU75</accession>
<evidence type="ECO:0000256" key="11">
    <source>
        <dbReference type="ARBA" id="ARBA00039108"/>
    </source>
</evidence>
<keyword evidence="7" id="KW-0573">Peptidoglycan synthesis</keyword>
<dbReference type="InterPro" id="IPR036968">
    <property type="entry name" value="Enolpyruvate_Tfrase_sf"/>
</dbReference>
<dbReference type="GO" id="GO:0005737">
    <property type="term" value="C:cytoplasm"/>
    <property type="evidence" value="ECO:0007669"/>
    <property type="project" value="UniProtKB-SubCell"/>
</dbReference>
<dbReference type="EC" id="2.5.1.7" evidence="11"/>
<dbReference type="GO" id="GO:0071555">
    <property type="term" value="P:cell wall organization"/>
    <property type="evidence" value="ECO:0007669"/>
    <property type="project" value="UniProtKB-KW"/>
</dbReference>
<comment type="pathway">
    <text evidence="2">Cell wall biogenesis; peptidoglycan biosynthesis.</text>
</comment>
<organism evidence="17">
    <name type="scientific">marine sediment metagenome</name>
    <dbReference type="NCBI Taxonomy" id="412755"/>
    <lineage>
        <taxon>unclassified sequences</taxon>
        <taxon>metagenomes</taxon>
        <taxon>ecological metagenomes</taxon>
    </lineage>
</organism>
<evidence type="ECO:0000256" key="8">
    <source>
        <dbReference type="ARBA" id="ARBA00023306"/>
    </source>
</evidence>
<dbReference type="GO" id="GO:0008760">
    <property type="term" value="F:UDP-N-acetylglucosamine 1-carboxyvinyltransferase activity"/>
    <property type="evidence" value="ECO:0007669"/>
    <property type="project" value="UniProtKB-EC"/>
</dbReference>
<evidence type="ECO:0000256" key="1">
    <source>
        <dbReference type="ARBA" id="ARBA00004496"/>
    </source>
</evidence>
<evidence type="ECO:0000256" key="14">
    <source>
        <dbReference type="ARBA" id="ARBA00042842"/>
    </source>
</evidence>
<comment type="similarity">
    <text evidence="10">Belongs to the EPSP synthase family. MurA subfamily.</text>
</comment>
<comment type="subcellular location">
    <subcellularLocation>
        <location evidence="1">Cytoplasm</location>
    </subcellularLocation>
</comment>
<keyword evidence="5" id="KW-0808">Transferase</keyword>
<gene>
    <name evidence="17" type="ORF">S01H4_09190</name>
</gene>
<evidence type="ECO:0000256" key="15">
    <source>
        <dbReference type="ARBA" id="ARBA00047527"/>
    </source>
</evidence>
<evidence type="ECO:0000256" key="12">
    <source>
        <dbReference type="ARBA" id="ARBA00039754"/>
    </source>
</evidence>
<evidence type="ECO:0000256" key="4">
    <source>
        <dbReference type="ARBA" id="ARBA00022618"/>
    </source>
</evidence>
<keyword evidence="9" id="KW-0961">Cell wall biogenesis/degradation</keyword>
<dbReference type="GO" id="GO:0009252">
    <property type="term" value="P:peptidoglycan biosynthetic process"/>
    <property type="evidence" value="ECO:0007669"/>
    <property type="project" value="UniProtKB-KW"/>
</dbReference>